<evidence type="ECO:0000313" key="3">
    <source>
        <dbReference type="Proteomes" id="UP000198838"/>
    </source>
</evidence>
<dbReference type="Gene3D" id="1.10.1760.20">
    <property type="match status" value="1"/>
</dbReference>
<dbReference type="AlphaFoldDB" id="A0A1I0UXJ0"/>
<keyword evidence="1" id="KW-0812">Transmembrane</keyword>
<accession>A0A1I0UXJ0</accession>
<keyword evidence="1" id="KW-1133">Transmembrane helix</keyword>
<keyword evidence="1" id="KW-0472">Membrane</keyword>
<organism evidence="2 3">
    <name type="scientific">Acetitomaculum ruminis DSM 5522</name>
    <dbReference type="NCBI Taxonomy" id="1120918"/>
    <lineage>
        <taxon>Bacteria</taxon>
        <taxon>Bacillati</taxon>
        <taxon>Bacillota</taxon>
        <taxon>Clostridia</taxon>
        <taxon>Lachnospirales</taxon>
        <taxon>Lachnospiraceae</taxon>
        <taxon>Acetitomaculum</taxon>
    </lineage>
</organism>
<sequence length="227" mass="23806">MNNISKKTVRMVQLALFAAIVVLLAMIPGLGYIPVGAINATTIHIPVIIGSILLGPIDGAILGFVFGCTSLINATFNPGLTSFVFSPFYSVGEIHGSFASLIVCFIPRILIGVVPYFVFKLLRKALKNLKTGGLIPSLTVAGVAGSLTNTILVMGLIYILFGAQYAQALGVETGALLGLIMTVVFTNGIIEAIVAAIIATAVCRVFFKSQILSDEVSIKGSMTAKAR</sequence>
<dbReference type="EMBL" id="FOJY01000001">
    <property type="protein sequence ID" value="SFA68775.1"/>
    <property type="molecule type" value="Genomic_DNA"/>
</dbReference>
<name>A0A1I0UXJ0_9FIRM</name>
<feature type="transmembrane region" description="Helical" evidence="1">
    <location>
        <begin position="140"/>
        <end position="163"/>
    </location>
</feature>
<proteinExistence type="predicted"/>
<gene>
    <name evidence="2" type="ORF">SAMN05216249_10123</name>
</gene>
<reference evidence="2 3" key="1">
    <citation type="submission" date="2016-10" db="EMBL/GenBank/DDBJ databases">
        <authorList>
            <person name="de Groot N.N."/>
        </authorList>
    </citation>
    <scope>NUCLEOTIDE SEQUENCE [LARGE SCALE GENOMIC DNA]</scope>
    <source>
        <strain evidence="2 3">DSM 5522</strain>
    </source>
</reference>
<dbReference type="InterPro" id="IPR024529">
    <property type="entry name" value="ECF_trnsprt_substrate-spec"/>
</dbReference>
<keyword evidence="3" id="KW-1185">Reference proteome</keyword>
<evidence type="ECO:0000313" key="2">
    <source>
        <dbReference type="EMBL" id="SFA68775.1"/>
    </source>
</evidence>
<feature type="transmembrane region" description="Helical" evidence="1">
    <location>
        <begin position="61"/>
        <end position="85"/>
    </location>
</feature>
<dbReference type="Pfam" id="PF12822">
    <property type="entry name" value="ECF_trnsprt"/>
    <property type="match status" value="1"/>
</dbReference>
<dbReference type="STRING" id="1120918.SAMN05216249_10123"/>
<feature type="transmembrane region" description="Helical" evidence="1">
    <location>
        <begin position="175"/>
        <end position="207"/>
    </location>
</feature>
<feature type="transmembrane region" description="Helical" evidence="1">
    <location>
        <begin position="97"/>
        <end position="119"/>
    </location>
</feature>
<dbReference type="Proteomes" id="UP000198838">
    <property type="component" value="Unassembled WGS sequence"/>
</dbReference>
<protein>
    <submittedName>
        <fullName evidence="2">Uncharacterized membrane protein</fullName>
    </submittedName>
</protein>
<evidence type="ECO:0000256" key="1">
    <source>
        <dbReference type="SAM" id="Phobius"/>
    </source>
</evidence>
<feature type="transmembrane region" description="Helical" evidence="1">
    <location>
        <begin position="12"/>
        <end position="30"/>
    </location>
</feature>
<dbReference type="GO" id="GO:0022857">
    <property type="term" value="F:transmembrane transporter activity"/>
    <property type="evidence" value="ECO:0007669"/>
    <property type="project" value="InterPro"/>
</dbReference>